<dbReference type="Proteomes" id="UP000193964">
    <property type="component" value="Unassembled WGS sequence"/>
</dbReference>
<dbReference type="AlphaFoldDB" id="A0A1X2F413"/>
<dbReference type="PANTHER" id="PTHR39560">
    <property type="entry name" value="PROTEIN ADENYLYLTRANSFERASE FIC-RELATED"/>
    <property type="match status" value="1"/>
</dbReference>
<dbReference type="EC" id="2.7.7.108" evidence="5"/>
<evidence type="ECO:0000256" key="5">
    <source>
        <dbReference type="ARBA" id="ARBA00034531"/>
    </source>
</evidence>
<comment type="catalytic activity">
    <reaction evidence="6">
        <text>L-threonyl-[protein] + ATP = 3-O-(5'-adenylyl)-L-threonyl-[protein] + diphosphate</text>
        <dbReference type="Rhea" id="RHEA:54292"/>
        <dbReference type="Rhea" id="RHEA-COMP:11060"/>
        <dbReference type="Rhea" id="RHEA-COMP:13847"/>
        <dbReference type="ChEBI" id="CHEBI:30013"/>
        <dbReference type="ChEBI" id="CHEBI:30616"/>
        <dbReference type="ChEBI" id="CHEBI:33019"/>
        <dbReference type="ChEBI" id="CHEBI:138113"/>
        <dbReference type="EC" id="2.7.7.108"/>
    </reaction>
</comment>
<keyword evidence="1" id="KW-0808">Transferase</keyword>
<dbReference type="GO" id="GO:0005524">
    <property type="term" value="F:ATP binding"/>
    <property type="evidence" value="ECO:0007669"/>
    <property type="project" value="UniProtKB-KW"/>
</dbReference>
<dbReference type="SUPFAM" id="SSF140931">
    <property type="entry name" value="Fic-like"/>
    <property type="match status" value="1"/>
</dbReference>
<proteinExistence type="predicted"/>
<dbReference type="InterPro" id="IPR036597">
    <property type="entry name" value="Fido-like_dom_sf"/>
</dbReference>
<dbReference type="GO" id="GO:0070733">
    <property type="term" value="F:AMPylase activity"/>
    <property type="evidence" value="ECO:0007669"/>
    <property type="project" value="UniProtKB-EC"/>
</dbReference>
<accession>A0A1X2F413</accession>
<dbReference type="RefSeq" id="WP_085145974.1">
    <property type="nucleotide sequence ID" value="NZ_JACKUA010000053.1"/>
</dbReference>
<evidence type="ECO:0000256" key="6">
    <source>
        <dbReference type="ARBA" id="ARBA00047939"/>
    </source>
</evidence>
<evidence type="ECO:0000259" key="8">
    <source>
        <dbReference type="PROSITE" id="PS51459"/>
    </source>
</evidence>
<dbReference type="Pfam" id="PF02661">
    <property type="entry name" value="Fic"/>
    <property type="match status" value="1"/>
</dbReference>
<evidence type="ECO:0000256" key="3">
    <source>
        <dbReference type="ARBA" id="ARBA00022741"/>
    </source>
</evidence>
<keyword evidence="2" id="KW-0548">Nucleotidyltransferase</keyword>
<organism evidence="9 10">
    <name type="scientific">Mycolicibacterium wolinskyi</name>
    <dbReference type="NCBI Taxonomy" id="59750"/>
    <lineage>
        <taxon>Bacteria</taxon>
        <taxon>Bacillati</taxon>
        <taxon>Actinomycetota</taxon>
        <taxon>Actinomycetes</taxon>
        <taxon>Mycobacteriales</taxon>
        <taxon>Mycobacteriaceae</taxon>
        <taxon>Mycolicibacterium</taxon>
    </lineage>
</organism>
<evidence type="ECO:0000256" key="7">
    <source>
        <dbReference type="ARBA" id="ARBA00048696"/>
    </source>
</evidence>
<dbReference type="PROSITE" id="PS51459">
    <property type="entry name" value="FIDO"/>
    <property type="match status" value="1"/>
</dbReference>
<gene>
    <name evidence="9" type="ORF">AWC31_30095</name>
</gene>
<dbReference type="EMBL" id="LQQA01000024">
    <property type="protein sequence ID" value="ORX13137.1"/>
    <property type="molecule type" value="Genomic_DNA"/>
</dbReference>
<sequence>MPYPWDTGDIERNWQGYFVPGTSILRNRVAARTADELRDAENDLVETRLIELREDPNLVGHRSYDLAYLQRIHQHLFQDVYEWAGDLRTVGIEKGGESFCPPGNINQAMNHVVDEIHRHNKLKDVPNADLAPTIAYLYDYVNFAHPFREGNGRSTREFFDLLLSERRAGLDWAKTDLDELHAACHAARAQSDLSGLIAMFAKILDDEPAYDF</sequence>
<reference evidence="9 10" key="1">
    <citation type="submission" date="2016-01" db="EMBL/GenBank/DDBJ databases">
        <title>The new phylogeny of the genus Mycobacterium.</title>
        <authorList>
            <person name="Tarcisio F."/>
            <person name="Conor M."/>
            <person name="Antonella G."/>
            <person name="Elisabetta G."/>
            <person name="Giulia F.S."/>
            <person name="Sara T."/>
            <person name="Anna F."/>
            <person name="Clotilde B."/>
            <person name="Roberto B."/>
            <person name="Veronica D.S."/>
            <person name="Fabio R."/>
            <person name="Monica P."/>
            <person name="Olivier J."/>
            <person name="Enrico T."/>
            <person name="Nicola S."/>
        </authorList>
    </citation>
    <scope>NUCLEOTIDE SEQUENCE [LARGE SCALE GENOMIC DNA]</scope>
    <source>
        <strain evidence="9 10">ATCC 700010</strain>
    </source>
</reference>
<evidence type="ECO:0000313" key="10">
    <source>
        <dbReference type="Proteomes" id="UP000193964"/>
    </source>
</evidence>
<feature type="domain" description="Fido" evidence="8">
    <location>
        <begin position="64"/>
        <end position="202"/>
    </location>
</feature>
<keyword evidence="3" id="KW-0547">Nucleotide-binding</keyword>
<protein>
    <recommendedName>
        <fullName evidence="5">protein adenylyltransferase</fullName>
        <ecNumber evidence="5">2.7.7.108</ecNumber>
    </recommendedName>
</protein>
<dbReference type="InterPro" id="IPR003812">
    <property type="entry name" value="Fido"/>
</dbReference>
<name>A0A1X2F413_9MYCO</name>
<dbReference type="OrthoDB" id="9813719at2"/>
<evidence type="ECO:0000313" key="9">
    <source>
        <dbReference type="EMBL" id="ORX13137.1"/>
    </source>
</evidence>
<evidence type="ECO:0000256" key="4">
    <source>
        <dbReference type="ARBA" id="ARBA00022840"/>
    </source>
</evidence>
<dbReference type="PANTHER" id="PTHR39560:SF1">
    <property type="entry name" value="PROTEIN ADENYLYLTRANSFERASE FIC-RELATED"/>
    <property type="match status" value="1"/>
</dbReference>
<evidence type="ECO:0000256" key="1">
    <source>
        <dbReference type="ARBA" id="ARBA00022679"/>
    </source>
</evidence>
<keyword evidence="4" id="KW-0067">ATP-binding</keyword>
<dbReference type="GO" id="GO:0051302">
    <property type="term" value="P:regulation of cell division"/>
    <property type="evidence" value="ECO:0007669"/>
    <property type="project" value="TreeGrafter"/>
</dbReference>
<dbReference type="Gene3D" id="1.10.3290.10">
    <property type="entry name" value="Fido-like domain"/>
    <property type="match status" value="1"/>
</dbReference>
<comment type="catalytic activity">
    <reaction evidence="7">
        <text>L-tyrosyl-[protein] + ATP = O-(5'-adenylyl)-L-tyrosyl-[protein] + diphosphate</text>
        <dbReference type="Rhea" id="RHEA:54288"/>
        <dbReference type="Rhea" id="RHEA-COMP:10136"/>
        <dbReference type="Rhea" id="RHEA-COMP:13846"/>
        <dbReference type="ChEBI" id="CHEBI:30616"/>
        <dbReference type="ChEBI" id="CHEBI:33019"/>
        <dbReference type="ChEBI" id="CHEBI:46858"/>
        <dbReference type="ChEBI" id="CHEBI:83624"/>
        <dbReference type="EC" id="2.7.7.108"/>
    </reaction>
</comment>
<comment type="caution">
    <text evidence="9">The sequence shown here is derived from an EMBL/GenBank/DDBJ whole genome shotgun (WGS) entry which is preliminary data.</text>
</comment>
<evidence type="ECO:0000256" key="2">
    <source>
        <dbReference type="ARBA" id="ARBA00022695"/>
    </source>
</evidence>